<keyword evidence="6 7" id="KW-0472">Membrane</keyword>
<keyword evidence="5 7" id="KW-1133">Transmembrane helix</keyword>
<feature type="domain" description="ABC transmembrane type-1" evidence="8">
    <location>
        <begin position="69"/>
        <end position="268"/>
    </location>
</feature>
<evidence type="ECO:0000256" key="2">
    <source>
        <dbReference type="ARBA" id="ARBA00022448"/>
    </source>
</evidence>
<evidence type="ECO:0000313" key="9">
    <source>
        <dbReference type="EMBL" id="GBG09995.1"/>
    </source>
</evidence>
<evidence type="ECO:0000256" key="5">
    <source>
        <dbReference type="ARBA" id="ARBA00022989"/>
    </source>
</evidence>
<organism evidence="9 10">
    <name type="scientific">Paenibacillus agaridevorans</name>
    <dbReference type="NCBI Taxonomy" id="171404"/>
    <lineage>
        <taxon>Bacteria</taxon>
        <taxon>Bacillati</taxon>
        <taxon>Bacillota</taxon>
        <taxon>Bacilli</taxon>
        <taxon>Bacillales</taxon>
        <taxon>Paenibacillaceae</taxon>
        <taxon>Paenibacillus</taxon>
    </lineage>
</organism>
<accession>A0A2R5EV36</accession>
<keyword evidence="10" id="KW-1185">Reference proteome</keyword>
<dbReference type="PANTHER" id="PTHR43744:SF9">
    <property type="entry name" value="POLYGALACTURONAN_RHAMNOGALACTURONAN TRANSPORT SYSTEM PERMEASE PROTEIN YTCP"/>
    <property type="match status" value="1"/>
</dbReference>
<dbReference type="PROSITE" id="PS50928">
    <property type="entry name" value="ABC_TM1"/>
    <property type="match status" value="1"/>
</dbReference>
<reference evidence="9 10" key="1">
    <citation type="submission" date="2017-08" db="EMBL/GenBank/DDBJ databases">
        <title>Substantial Increase in Enzyme Production by Combined Drug-Resistance Mutations in Paenibacillus agaridevorans.</title>
        <authorList>
            <person name="Tanaka Y."/>
            <person name="Funane K."/>
            <person name="Hosaka T."/>
            <person name="Shiwa Y."/>
            <person name="Fujita N."/>
            <person name="Miyazaki T."/>
            <person name="Yoshikawa H."/>
            <person name="Murakami K."/>
            <person name="Kasahara K."/>
            <person name="Inaoka T."/>
            <person name="Hiraga Y."/>
            <person name="Ochi K."/>
        </authorList>
    </citation>
    <scope>NUCLEOTIDE SEQUENCE [LARGE SCALE GENOMIC DNA]</scope>
    <source>
        <strain evidence="9 10">T-3040</strain>
    </source>
</reference>
<dbReference type="Pfam" id="PF00528">
    <property type="entry name" value="BPD_transp_1"/>
    <property type="match status" value="1"/>
</dbReference>
<evidence type="ECO:0000256" key="7">
    <source>
        <dbReference type="RuleBase" id="RU363032"/>
    </source>
</evidence>
<dbReference type="AlphaFoldDB" id="A0A2R5EV36"/>
<evidence type="ECO:0000256" key="4">
    <source>
        <dbReference type="ARBA" id="ARBA00022692"/>
    </source>
</evidence>
<dbReference type="CDD" id="cd06261">
    <property type="entry name" value="TM_PBP2"/>
    <property type="match status" value="1"/>
</dbReference>
<dbReference type="EMBL" id="BDQX01000281">
    <property type="protein sequence ID" value="GBG09995.1"/>
    <property type="molecule type" value="Genomic_DNA"/>
</dbReference>
<gene>
    <name evidence="9" type="ORF">PAT3040_04679</name>
</gene>
<dbReference type="SUPFAM" id="SSF161098">
    <property type="entry name" value="MetI-like"/>
    <property type="match status" value="1"/>
</dbReference>
<evidence type="ECO:0000256" key="1">
    <source>
        <dbReference type="ARBA" id="ARBA00004651"/>
    </source>
</evidence>
<evidence type="ECO:0000313" key="10">
    <source>
        <dbReference type="Proteomes" id="UP000245202"/>
    </source>
</evidence>
<protein>
    <recommendedName>
        <fullName evidence="8">ABC transmembrane type-1 domain-containing protein</fullName>
    </recommendedName>
</protein>
<dbReference type="GO" id="GO:0005886">
    <property type="term" value="C:plasma membrane"/>
    <property type="evidence" value="ECO:0007669"/>
    <property type="project" value="UniProtKB-SubCell"/>
</dbReference>
<dbReference type="InterPro" id="IPR035906">
    <property type="entry name" value="MetI-like_sf"/>
</dbReference>
<dbReference type="PANTHER" id="PTHR43744">
    <property type="entry name" value="ABC TRANSPORTER PERMEASE PROTEIN MG189-RELATED-RELATED"/>
    <property type="match status" value="1"/>
</dbReference>
<feature type="transmembrane region" description="Helical" evidence="7">
    <location>
        <begin position="189"/>
        <end position="212"/>
    </location>
</feature>
<comment type="subcellular location">
    <subcellularLocation>
        <location evidence="1 7">Cell membrane</location>
        <topology evidence="1 7">Multi-pass membrane protein</topology>
    </subcellularLocation>
</comment>
<feature type="transmembrane region" description="Helical" evidence="7">
    <location>
        <begin position="131"/>
        <end position="150"/>
    </location>
</feature>
<sequence>MVTKCLRSLNGLFLILCAAATTFPLLNVLATSFSGSTAILSGEVFLWPVDWTMTAFSNLFKDGQLMNAMKNTVIITVAGTIMQMTATTLAAYSLSKTRLKGRRIALLLILFTMMFGSGLIPMFLLLKNLHILNTFWAIWLPGLISAYNLFVMKSSFEGLPGELEESATIDGASDLTIFTRIVIPLSKPVLAAISLFYAVGLWNVYAPALYFITDSSKMPLTVKLYQMIQLPDSNLLDSSDLSFVPPEGMKAAAIIITVLPILCLYPFLQKYFVKGVLLGSIKG</sequence>
<proteinExistence type="inferred from homology"/>
<keyword evidence="3" id="KW-1003">Cell membrane</keyword>
<feature type="transmembrane region" description="Helical" evidence="7">
    <location>
        <begin position="73"/>
        <end position="92"/>
    </location>
</feature>
<name>A0A2R5EV36_9BACL</name>
<evidence type="ECO:0000256" key="3">
    <source>
        <dbReference type="ARBA" id="ARBA00022475"/>
    </source>
</evidence>
<comment type="caution">
    <text evidence="9">The sequence shown here is derived from an EMBL/GenBank/DDBJ whole genome shotgun (WGS) entry which is preliminary data.</text>
</comment>
<dbReference type="Proteomes" id="UP000245202">
    <property type="component" value="Unassembled WGS sequence"/>
</dbReference>
<keyword evidence="4 7" id="KW-0812">Transmembrane</keyword>
<evidence type="ECO:0000256" key="6">
    <source>
        <dbReference type="ARBA" id="ARBA00023136"/>
    </source>
</evidence>
<dbReference type="InterPro" id="IPR000515">
    <property type="entry name" value="MetI-like"/>
</dbReference>
<feature type="transmembrane region" description="Helical" evidence="7">
    <location>
        <begin position="104"/>
        <end position="125"/>
    </location>
</feature>
<comment type="similarity">
    <text evidence="7">Belongs to the binding-protein-dependent transport system permease family.</text>
</comment>
<keyword evidence="2 7" id="KW-0813">Transport</keyword>
<dbReference type="Gene3D" id="1.10.3720.10">
    <property type="entry name" value="MetI-like"/>
    <property type="match status" value="1"/>
</dbReference>
<dbReference type="GO" id="GO:0055085">
    <property type="term" value="P:transmembrane transport"/>
    <property type="evidence" value="ECO:0007669"/>
    <property type="project" value="InterPro"/>
</dbReference>
<dbReference type="RefSeq" id="WP_108994579.1">
    <property type="nucleotide sequence ID" value="NZ_BDQX01000281.1"/>
</dbReference>
<feature type="transmembrane region" description="Helical" evidence="7">
    <location>
        <begin position="251"/>
        <end position="268"/>
    </location>
</feature>
<evidence type="ECO:0000259" key="8">
    <source>
        <dbReference type="PROSITE" id="PS50928"/>
    </source>
</evidence>